<comment type="caution">
    <text evidence="1">The sequence shown here is derived from an EMBL/GenBank/DDBJ whole genome shotgun (WGS) entry which is preliminary data.</text>
</comment>
<dbReference type="Proteomes" id="UP000769157">
    <property type="component" value="Unassembled WGS sequence"/>
</dbReference>
<evidence type="ECO:0000313" key="2">
    <source>
        <dbReference type="Proteomes" id="UP000769157"/>
    </source>
</evidence>
<dbReference type="GeneID" id="70235966"/>
<evidence type="ECO:0000313" key="1">
    <source>
        <dbReference type="EMBL" id="KAH3665813.1"/>
    </source>
</evidence>
<accession>A0A9P8P4V0</accession>
<gene>
    <name evidence="1" type="ORF">OGAPHI_004001</name>
</gene>
<name>A0A9P8P4V0_9ASCO</name>
<sequence length="193" mass="20719">MNGNISSSSCLMYDVALRSCLYSSRLDDLSPEKMSSVSSNRLLYSCFAIPSSSSSFNLDGEVEPGGEMYASCAFLFWLLVVVKEAGSETGSVSGTCRVSSLSSTLISMSLLSSSSEDNRSSSKLGDGIADFSFLEVFAYDVFCFFVGINPVNSNPSGLSTLPQGSSEVSTDEKSILFSDKREVRPEMIWAVLS</sequence>
<proteinExistence type="predicted"/>
<protein>
    <submittedName>
        <fullName evidence="1">Uncharacterized protein</fullName>
    </submittedName>
</protein>
<dbReference type="RefSeq" id="XP_046061017.1">
    <property type="nucleotide sequence ID" value="XM_046205033.1"/>
</dbReference>
<keyword evidence="2" id="KW-1185">Reference proteome</keyword>
<reference evidence="1" key="1">
    <citation type="journal article" date="2021" name="Open Biol.">
        <title>Shared evolutionary footprints suggest mitochondrial oxidative damage underlies multiple complex I losses in fungi.</title>
        <authorList>
            <person name="Schikora-Tamarit M.A."/>
            <person name="Marcet-Houben M."/>
            <person name="Nosek J."/>
            <person name="Gabaldon T."/>
        </authorList>
    </citation>
    <scope>NUCLEOTIDE SEQUENCE</scope>
    <source>
        <strain evidence="1">CBS6075</strain>
    </source>
</reference>
<organism evidence="1 2">
    <name type="scientific">Ogataea philodendri</name>
    <dbReference type="NCBI Taxonomy" id="1378263"/>
    <lineage>
        <taxon>Eukaryota</taxon>
        <taxon>Fungi</taxon>
        <taxon>Dikarya</taxon>
        <taxon>Ascomycota</taxon>
        <taxon>Saccharomycotina</taxon>
        <taxon>Pichiomycetes</taxon>
        <taxon>Pichiales</taxon>
        <taxon>Pichiaceae</taxon>
        <taxon>Ogataea</taxon>
    </lineage>
</organism>
<dbReference type="AlphaFoldDB" id="A0A9P8P4V0"/>
<dbReference type="EMBL" id="JAEUBE010000295">
    <property type="protein sequence ID" value="KAH3665813.1"/>
    <property type="molecule type" value="Genomic_DNA"/>
</dbReference>
<reference evidence="1" key="2">
    <citation type="submission" date="2021-01" db="EMBL/GenBank/DDBJ databases">
        <authorList>
            <person name="Schikora-Tamarit M.A."/>
        </authorList>
    </citation>
    <scope>NUCLEOTIDE SEQUENCE</scope>
    <source>
        <strain evidence="1">CBS6075</strain>
    </source>
</reference>